<evidence type="ECO:0000256" key="1">
    <source>
        <dbReference type="SAM" id="Phobius"/>
    </source>
</evidence>
<reference evidence="2 3" key="1">
    <citation type="submission" date="2022-10" db="EMBL/GenBank/DDBJ databases">
        <title>Sphingomonas sp.</title>
        <authorList>
            <person name="Jin C."/>
        </authorList>
    </citation>
    <scope>NUCLEOTIDE SEQUENCE [LARGE SCALE GENOMIC DNA]</scope>
    <source>
        <strain evidence="2 3">BN140010</strain>
    </source>
</reference>
<keyword evidence="1" id="KW-0472">Membrane</keyword>
<name>A0ABT3JB46_9SPHN</name>
<gene>
    <name evidence="2" type="ORF">OMW55_00465</name>
</gene>
<evidence type="ECO:0000313" key="2">
    <source>
        <dbReference type="EMBL" id="MCW3796283.1"/>
    </source>
</evidence>
<comment type="caution">
    <text evidence="2">The sequence shown here is derived from an EMBL/GenBank/DDBJ whole genome shotgun (WGS) entry which is preliminary data.</text>
</comment>
<feature type="transmembrane region" description="Helical" evidence="1">
    <location>
        <begin position="57"/>
        <end position="74"/>
    </location>
</feature>
<accession>A0ABT3JB46</accession>
<dbReference type="Proteomes" id="UP001526246">
    <property type="component" value="Unassembled WGS sequence"/>
</dbReference>
<protein>
    <submittedName>
        <fullName evidence="2">Uncharacterized protein</fullName>
    </submittedName>
</protein>
<keyword evidence="1" id="KW-1133">Transmembrane helix</keyword>
<keyword evidence="1" id="KW-0812">Transmembrane</keyword>
<sequence>MSYRQSSYDPLATSAGGRPLRPFNRVQWTGVALIVLSLLLVAAMLAGEFGLTSFRSLRHAPVFIPALIGSLLVNSRREPVVDPAPELAAARRKWLLITVAVCGVILGAAAVLSLKGA</sequence>
<proteinExistence type="predicted"/>
<organism evidence="2 3">
    <name type="scientific">Sphingomonas arvum</name>
    <dbReference type="NCBI Taxonomy" id="2992113"/>
    <lineage>
        <taxon>Bacteria</taxon>
        <taxon>Pseudomonadati</taxon>
        <taxon>Pseudomonadota</taxon>
        <taxon>Alphaproteobacteria</taxon>
        <taxon>Sphingomonadales</taxon>
        <taxon>Sphingomonadaceae</taxon>
        <taxon>Sphingomonas</taxon>
    </lineage>
</organism>
<dbReference type="RefSeq" id="WP_264880042.1">
    <property type="nucleotide sequence ID" value="NZ_JAPDOB010000001.1"/>
</dbReference>
<feature type="transmembrane region" description="Helical" evidence="1">
    <location>
        <begin position="26"/>
        <end position="45"/>
    </location>
</feature>
<keyword evidence="3" id="KW-1185">Reference proteome</keyword>
<dbReference type="EMBL" id="JAPDOB010000001">
    <property type="protein sequence ID" value="MCW3796283.1"/>
    <property type="molecule type" value="Genomic_DNA"/>
</dbReference>
<evidence type="ECO:0000313" key="3">
    <source>
        <dbReference type="Proteomes" id="UP001526246"/>
    </source>
</evidence>
<feature type="transmembrane region" description="Helical" evidence="1">
    <location>
        <begin position="94"/>
        <end position="114"/>
    </location>
</feature>